<proteinExistence type="predicted"/>
<reference evidence="1" key="1">
    <citation type="submission" date="2014-09" db="EMBL/GenBank/DDBJ databases">
        <authorList>
            <person name="Magalhaes I.L.F."/>
            <person name="Oliveira U."/>
            <person name="Santos F.R."/>
            <person name="Vidigal T.H.D.A."/>
            <person name="Brescovit A.D."/>
            <person name="Santos A.J."/>
        </authorList>
    </citation>
    <scope>NUCLEOTIDE SEQUENCE</scope>
    <source>
        <tissue evidence="1">Shoot tissue taken approximately 20 cm above the soil surface</tissue>
    </source>
</reference>
<sequence>MGPQLGWRWLARACRGGRRRHRAHTLGNGVGARRHAPCAAGQ</sequence>
<dbReference type="EMBL" id="GBRH01169541">
    <property type="protein sequence ID" value="JAE28355.1"/>
    <property type="molecule type" value="Transcribed_RNA"/>
</dbReference>
<reference evidence="1" key="2">
    <citation type="journal article" date="2015" name="Data Brief">
        <title>Shoot transcriptome of the giant reed, Arundo donax.</title>
        <authorList>
            <person name="Barrero R.A."/>
            <person name="Guerrero F.D."/>
            <person name="Moolhuijzen P."/>
            <person name="Goolsby J.A."/>
            <person name="Tidwell J."/>
            <person name="Bellgard S.E."/>
            <person name="Bellgard M.I."/>
        </authorList>
    </citation>
    <scope>NUCLEOTIDE SEQUENCE</scope>
    <source>
        <tissue evidence="1">Shoot tissue taken approximately 20 cm above the soil surface</tissue>
    </source>
</reference>
<protein>
    <submittedName>
        <fullName evidence="1">Uncharacterized protein</fullName>
    </submittedName>
</protein>
<dbReference type="AlphaFoldDB" id="A0A0A9GTJ9"/>
<organism evidence="1">
    <name type="scientific">Arundo donax</name>
    <name type="common">Giant reed</name>
    <name type="synonym">Donax arundinaceus</name>
    <dbReference type="NCBI Taxonomy" id="35708"/>
    <lineage>
        <taxon>Eukaryota</taxon>
        <taxon>Viridiplantae</taxon>
        <taxon>Streptophyta</taxon>
        <taxon>Embryophyta</taxon>
        <taxon>Tracheophyta</taxon>
        <taxon>Spermatophyta</taxon>
        <taxon>Magnoliopsida</taxon>
        <taxon>Liliopsida</taxon>
        <taxon>Poales</taxon>
        <taxon>Poaceae</taxon>
        <taxon>PACMAD clade</taxon>
        <taxon>Arundinoideae</taxon>
        <taxon>Arundineae</taxon>
        <taxon>Arundo</taxon>
    </lineage>
</organism>
<accession>A0A0A9GTJ9</accession>
<name>A0A0A9GTJ9_ARUDO</name>
<evidence type="ECO:0000313" key="1">
    <source>
        <dbReference type="EMBL" id="JAE28355.1"/>
    </source>
</evidence>